<dbReference type="Proteomes" id="UP001199236">
    <property type="component" value="Unassembled WGS sequence"/>
</dbReference>
<evidence type="ECO:0000313" key="2">
    <source>
        <dbReference type="EMBL" id="MCC2213495.1"/>
    </source>
</evidence>
<gene>
    <name evidence="2" type="ORF">LKD34_08320</name>
</gene>
<protein>
    <submittedName>
        <fullName evidence="2">Siphovirus ReqiPepy6 Gp37-like family protein</fullName>
    </submittedName>
</protein>
<dbReference type="RefSeq" id="WP_227622684.1">
    <property type="nucleotide sequence ID" value="NZ_JAJEQO010000010.1"/>
</dbReference>
<dbReference type="InterPro" id="IPR029432">
    <property type="entry name" value="Gp28/Gp37-like_dom"/>
</dbReference>
<proteinExistence type="predicted"/>
<accession>A0ABS8FG21</accession>
<sequence length="340" mass="37721">MTLDVLDELTLARLGRVEVWVSFYWDEPYNTEGSFTLEVRPTEENLSLLREGRWLRRSDSDVPMRICHRSNENTDSNLVVTGFPGTWIFTKRACTAIVKSENAEAAMRRLVSAMQPWPKLELGAAVGFDTTYTAQTSGGSIMDYLMTIGAACDLGFRVRLAGKNADKKLLFEVYRPTADPNNRFSTKWGNLQQAAWAFGDSDYANVAIVQGAGEGDARATVTVGLTDATGADRRELYVDARDVQPDEEKGETTKSQAYLERLMARGTNKLLEQLRTGSIELTIDAEGLSPGDAAYCTIPELGYKATVRVADVITQSQSDSTTRTVRLGTPVWRKLKEMIF</sequence>
<keyword evidence="3" id="KW-1185">Reference proteome</keyword>
<feature type="domain" description="Gp28/Gp37-like" evidence="1">
    <location>
        <begin position="3"/>
        <end position="329"/>
    </location>
</feature>
<reference evidence="2 3" key="1">
    <citation type="submission" date="2021-10" db="EMBL/GenBank/DDBJ databases">
        <title>Anaerobic single-cell dispensing facilitates the cultivation of human gut bacteria.</title>
        <authorList>
            <person name="Afrizal A."/>
        </authorList>
    </citation>
    <scope>NUCLEOTIDE SEQUENCE [LARGE SCALE GENOMIC DNA]</scope>
    <source>
        <strain evidence="2 3">CLA-AA-H223</strain>
    </source>
</reference>
<comment type="caution">
    <text evidence="2">The sequence shown here is derived from an EMBL/GenBank/DDBJ whole genome shotgun (WGS) entry which is preliminary data.</text>
</comment>
<name>A0ABS8FG21_9FIRM</name>
<dbReference type="EMBL" id="JAJEQO010000010">
    <property type="protein sequence ID" value="MCC2213495.1"/>
    <property type="molecule type" value="Genomic_DNA"/>
</dbReference>
<evidence type="ECO:0000259" key="1">
    <source>
        <dbReference type="Pfam" id="PF14594"/>
    </source>
</evidence>
<evidence type="ECO:0000313" key="3">
    <source>
        <dbReference type="Proteomes" id="UP001199236"/>
    </source>
</evidence>
<dbReference type="Pfam" id="PF14594">
    <property type="entry name" value="Sipho_Gp37"/>
    <property type="match status" value="1"/>
</dbReference>
<organism evidence="2 3">
    <name type="scientific">Faecalibacterium hominis</name>
    <name type="common">ex Afrizal et al. 2022</name>
    <dbReference type="NCBI Taxonomy" id="2881265"/>
    <lineage>
        <taxon>Bacteria</taxon>
        <taxon>Bacillati</taxon>
        <taxon>Bacillota</taxon>
        <taxon>Clostridia</taxon>
        <taxon>Eubacteriales</taxon>
        <taxon>Oscillospiraceae</taxon>
        <taxon>Faecalibacterium</taxon>
    </lineage>
</organism>